<feature type="compositionally biased region" description="Low complexity" evidence="9">
    <location>
        <begin position="1283"/>
        <end position="1295"/>
    </location>
</feature>
<evidence type="ECO:0000256" key="4">
    <source>
        <dbReference type="ARBA" id="ARBA00022840"/>
    </source>
</evidence>
<dbReference type="Pfam" id="PF00225">
    <property type="entry name" value="Kinesin"/>
    <property type="match status" value="1"/>
</dbReference>
<protein>
    <submittedName>
        <fullName evidence="11">KIF24 protein</fullName>
    </submittedName>
</protein>
<dbReference type="PANTHER" id="PTHR47971:SF20">
    <property type="entry name" value="KINESIN-LIKE PROTEIN KIF24"/>
    <property type="match status" value="1"/>
</dbReference>
<evidence type="ECO:0000256" key="1">
    <source>
        <dbReference type="ARBA" id="ARBA00004245"/>
    </source>
</evidence>
<proteinExistence type="inferred from homology"/>
<dbReference type="InterPro" id="IPR036961">
    <property type="entry name" value="Kinesin_motor_dom_sf"/>
</dbReference>
<evidence type="ECO:0000259" key="10">
    <source>
        <dbReference type="PROSITE" id="PS50067"/>
    </source>
</evidence>
<dbReference type="EMBL" id="VWYE01007614">
    <property type="protein sequence ID" value="NXQ26827.1"/>
    <property type="molecule type" value="Genomic_DNA"/>
</dbReference>
<reference evidence="11 12" key="1">
    <citation type="submission" date="2019-09" db="EMBL/GenBank/DDBJ databases">
        <title>Bird 10,000 Genomes (B10K) Project - Family phase.</title>
        <authorList>
            <person name="Zhang G."/>
        </authorList>
    </citation>
    <scope>NUCLEOTIDE SEQUENCE [LARGE SCALE GENOMIC DNA]</scope>
    <source>
        <strain evidence="11">B10K-DU-001-15</strain>
        <tissue evidence="11">Muscle</tissue>
    </source>
</reference>
<dbReference type="GO" id="GO:0008017">
    <property type="term" value="F:microtubule binding"/>
    <property type="evidence" value="ECO:0007669"/>
    <property type="project" value="InterPro"/>
</dbReference>
<gene>
    <name evidence="11" type="primary">Kif24</name>
    <name evidence="11" type="ORF">ALACHE_R14269</name>
</gene>
<dbReference type="PANTHER" id="PTHR47971">
    <property type="entry name" value="KINESIN-RELATED PROTEIN 6"/>
    <property type="match status" value="1"/>
</dbReference>
<dbReference type="CDD" id="cd01367">
    <property type="entry name" value="KISc_KIF2_like"/>
    <property type="match status" value="1"/>
</dbReference>
<evidence type="ECO:0000313" key="12">
    <source>
        <dbReference type="Proteomes" id="UP000571582"/>
    </source>
</evidence>
<dbReference type="SUPFAM" id="SSF52540">
    <property type="entry name" value="P-loop containing nucleoside triphosphate hydrolases"/>
    <property type="match status" value="1"/>
</dbReference>
<dbReference type="GO" id="GO:0007019">
    <property type="term" value="P:microtubule depolymerization"/>
    <property type="evidence" value="ECO:0007669"/>
    <property type="project" value="UniProtKB-ARBA"/>
</dbReference>
<dbReference type="InterPro" id="IPR013761">
    <property type="entry name" value="SAM/pointed_sf"/>
</dbReference>
<keyword evidence="3 8" id="KW-0547">Nucleotide-binding</keyword>
<feature type="region of interest" description="Disordered" evidence="9">
    <location>
        <begin position="1278"/>
        <end position="1300"/>
    </location>
</feature>
<sequence length="1386" mass="154057">MASFLYECLCEAELGKYYPQFSAFGFQKIDELAKVSMEDFPKLGVHDMNDCKRLLQLIKLIKIMRREDIADLSKEDFQPRGLFIQPQVTKSGPRRQLHFESFCEEDDGTVRDSEPELYHSPDFSAIEETDSVGEMLGHIPSHDSEPIRLTRRELNIPGIGTKIDQSCPTVSDDIAPLLGDSGAPIVQIVTHVSGYNYGLPHSCIRSNTFDKETPWTESAKIRVCVRKRPLCLKEEKRGEVNIITVKDKNTLLLQEKKEAVDLTQYILQHVFYFDEVFGESCTNEDVYMKTAYPLIQHVFNGGNATCFAYGQTGAGKTYTMMGNSQNPGLYALAAKDIFRHLEASPSRKDHIVLISFYEIYCGQLYDLLNGKTRLNAREDGKHVVQIVGLREVQVDSVDQLLEVILKGGKERSTGATGVNSDSSRSHAIIQIQIKGTAKRASGRISFVDLAGSERAADARATDRQTKMEGAEINQSLLALKECIRALDQEHTHTPFRQSKLTQVLKDSFVGNSKTCMIANISPSHVATEHTLNTLRYADRVKELKRGIKCSTPVTKRHCKAKNVSPKRIQNTPFLPPGEKSSPKKVKLGVQHPLGATKPKAHSAAHQPPGVPLSSTPKGTGKEHAYKGNSTPCFHHTTPVKGVLRMTHPLKKKNYDLSPQSEKVKDFIATAETKESGQQDKYVQNRTPLQCLEVQTVQPLQKQLVPGDDNSFGDGNLSSNSKQEWGNTLAKQSVEPWIYLPPFQKEREEHLRLYHQQFQQPPILKQKLNYQPLERFLMQYKPEEIQVKQELSLSPTEVQSKEGIQVEDLDDSDFSEDSFSLVCSQKSGKSGNTNKCSEHSFFLHEREQGTTEDQKGQKRQDLFFKCAISMQDHGLDDSWDCSEGSPKAEESIENADCSNTPADWSFDLVVESSPSNTAEKPYCLQEDPPSSWRSGKDFLADHKEYKSKHRCLVYSSEATLTPEKDVSNPYVSPVLKSGAPEYKETDLHKEKEEATLDKKAALAGGVKWKGQKNGVSHCVSSSFSSEFTSEFMSPLLVSPLDGEDTNETEKAPSSQEKPPWEKQVSDSDTQSKPEEKGWQCSRSSSLADSMLEQGEQSLLGVCALLGSPKAAHKQLPPACGRVKPCCCHLGSNLSKQGVRRSLFVGHDPTAGSTAGSAVPRPEREGGGLFKEHLGSRCSGVDINQHNNSNRESCAEEINAETPEKSYAGQSLCQERSLLLQPKLGLRNEDLTHSEDSSKTSFGSEETGLLKTKLKQSIFTQETFAADEGFATKDNKPAANAKCTSHMSSSNSPSAASDMGKWQREALEKAQQIVICAHRQQLDELACLCFKEECLIKQMSAMDFQNFMTMLDEILVLKSKCVQAMRAQLQLCLASSATDKSLQTPPPV</sequence>
<dbReference type="SMART" id="SM00129">
    <property type="entry name" value="KISc"/>
    <property type="match status" value="1"/>
</dbReference>
<evidence type="ECO:0000256" key="3">
    <source>
        <dbReference type="ARBA" id="ARBA00022741"/>
    </source>
</evidence>
<evidence type="ECO:0000256" key="7">
    <source>
        <dbReference type="ARBA" id="ARBA00061030"/>
    </source>
</evidence>
<evidence type="ECO:0000256" key="6">
    <source>
        <dbReference type="ARBA" id="ARBA00023212"/>
    </source>
</evidence>
<keyword evidence="6" id="KW-0206">Cytoskeleton</keyword>
<feature type="compositionally biased region" description="Basic and acidic residues" evidence="9">
    <location>
        <begin position="1057"/>
        <end position="1076"/>
    </location>
</feature>
<accession>A0A7L2BM69</accession>
<feature type="region of interest" description="Disordered" evidence="9">
    <location>
        <begin position="876"/>
        <end position="896"/>
    </location>
</feature>
<organism evidence="11 12">
    <name type="scientific">Alaudala cheleensis</name>
    <name type="common">Asian short-toed lark</name>
    <dbReference type="NCBI Taxonomy" id="670337"/>
    <lineage>
        <taxon>Eukaryota</taxon>
        <taxon>Metazoa</taxon>
        <taxon>Chordata</taxon>
        <taxon>Craniata</taxon>
        <taxon>Vertebrata</taxon>
        <taxon>Euteleostomi</taxon>
        <taxon>Archelosauria</taxon>
        <taxon>Archosauria</taxon>
        <taxon>Dinosauria</taxon>
        <taxon>Saurischia</taxon>
        <taxon>Theropoda</taxon>
        <taxon>Coelurosauria</taxon>
        <taxon>Aves</taxon>
        <taxon>Neognathae</taxon>
        <taxon>Neoaves</taxon>
        <taxon>Telluraves</taxon>
        <taxon>Australaves</taxon>
        <taxon>Passeriformes</taxon>
        <taxon>Sylvioidea</taxon>
        <taxon>Alaudidae</taxon>
        <taxon>Alaudala</taxon>
    </lineage>
</organism>
<feature type="non-terminal residue" evidence="11">
    <location>
        <position position="1"/>
    </location>
</feature>
<evidence type="ECO:0000256" key="9">
    <source>
        <dbReference type="SAM" id="MobiDB-lite"/>
    </source>
</evidence>
<name>A0A7L2BM69_9PASS</name>
<dbReference type="InterPro" id="IPR019821">
    <property type="entry name" value="Kinesin_motor_CS"/>
</dbReference>
<feature type="non-terminal residue" evidence="11">
    <location>
        <position position="1386"/>
    </location>
</feature>
<dbReference type="PRINTS" id="PR00380">
    <property type="entry name" value="KINESINHEAVY"/>
</dbReference>
<dbReference type="PROSITE" id="PS00411">
    <property type="entry name" value="KINESIN_MOTOR_1"/>
    <property type="match status" value="1"/>
</dbReference>
<dbReference type="Gene3D" id="1.10.150.50">
    <property type="entry name" value="Transcription Factor, Ets-1"/>
    <property type="match status" value="1"/>
</dbReference>
<evidence type="ECO:0000313" key="11">
    <source>
        <dbReference type="EMBL" id="NXQ26827.1"/>
    </source>
</evidence>
<comment type="similarity">
    <text evidence="7">Belongs to the TRAFAC class myosin-kinesin ATPase superfamily. Kinesin family. KIN-13 subfamily.</text>
</comment>
<feature type="region of interest" description="Disordered" evidence="9">
    <location>
        <begin position="595"/>
        <end position="632"/>
    </location>
</feature>
<evidence type="ECO:0000256" key="5">
    <source>
        <dbReference type="ARBA" id="ARBA00023175"/>
    </source>
</evidence>
<dbReference type="SUPFAM" id="SSF47769">
    <property type="entry name" value="SAM/Pointed domain"/>
    <property type="match status" value="1"/>
</dbReference>
<feature type="domain" description="Kinesin motor" evidence="10">
    <location>
        <begin position="220"/>
        <end position="543"/>
    </location>
</feature>
<keyword evidence="6" id="KW-0963">Cytoplasm</keyword>
<dbReference type="GO" id="GO:0003777">
    <property type="term" value="F:microtubule motor activity"/>
    <property type="evidence" value="ECO:0007669"/>
    <property type="project" value="InterPro"/>
</dbReference>
<dbReference type="InterPro" id="IPR027417">
    <property type="entry name" value="P-loop_NTPase"/>
</dbReference>
<dbReference type="CDD" id="cd09541">
    <property type="entry name" value="SAM_KIF24-like"/>
    <property type="match status" value="1"/>
</dbReference>
<dbReference type="FunFam" id="3.40.850.10:FF:000012">
    <property type="entry name" value="Kinesin-like protein"/>
    <property type="match status" value="1"/>
</dbReference>
<keyword evidence="5 8" id="KW-0505">Motor protein</keyword>
<evidence type="ECO:0000256" key="8">
    <source>
        <dbReference type="PROSITE-ProRule" id="PRU00283"/>
    </source>
</evidence>
<dbReference type="Gene3D" id="3.40.850.10">
    <property type="entry name" value="Kinesin motor domain"/>
    <property type="match status" value="1"/>
</dbReference>
<dbReference type="InterPro" id="IPR001752">
    <property type="entry name" value="Kinesin_motor_dom"/>
</dbReference>
<feature type="binding site" evidence="8">
    <location>
        <begin position="310"/>
        <end position="317"/>
    </location>
    <ligand>
        <name>ATP</name>
        <dbReference type="ChEBI" id="CHEBI:30616"/>
    </ligand>
</feature>
<dbReference type="InterPro" id="IPR027640">
    <property type="entry name" value="Kinesin-like_fam"/>
</dbReference>
<dbReference type="GO" id="GO:0005874">
    <property type="term" value="C:microtubule"/>
    <property type="evidence" value="ECO:0007669"/>
    <property type="project" value="UniProtKB-KW"/>
</dbReference>
<dbReference type="GO" id="GO:0007018">
    <property type="term" value="P:microtubule-based movement"/>
    <property type="evidence" value="ECO:0007669"/>
    <property type="project" value="InterPro"/>
</dbReference>
<dbReference type="GO" id="GO:0005524">
    <property type="term" value="F:ATP binding"/>
    <property type="evidence" value="ECO:0007669"/>
    <property type="project" value="UniProtKB-UniRule"/>
</dbReference>
<evidence type="ECO:0000256" key="2">
    <source>
        <dbReference type="ARBA" id="ARBA00022701"/>
    </source>
</evidence>
<keyword evidence="2" id="KW-0493">Microtubule</keyword>
<comment type="subcellular location">
    <subcellularLocation>
        <location evidence="1">Cytoplasm</location>
        <location evidence="1">Cytoskeleton</location>
    </subcellularLocation>
</comment>
<keyword evidence="4 8" id="KW-0067">ATP-binding</keyword>
<feature type="region of interest" description="Disordered" evidence="9">
    <location>
        <begin position="1035"/>
        <end position="1082"/>
    </location>
</feature>
<dbReference type="Proteomes" id="UP000571582">
    <property type="component" value="Unassembled WGS sequence"/>
</dbReference>
<dbReference type="PROSITE" id="PS50067">
    <property type="entry name" value="KINESIN_MOTOR_2"/>
    <property type="match status" value="1"/>
</dbReference>
<comment type="caution">
    <text evidence="11">The sequence shown here is derived from an EMBL/GenBank/DDBJ whole genome shotgun (WGS) entry which is preliminary data.</text>
</comment>
<keyword evidence="12" id="KW-1185">Reference proteome</keyword>